<feature type="signal peptide" evidence="1">
    <location>
        <begin position="1"/>
        <end position="24"/>
    </location>
</feature>
<accession>A0A9X1F0V6</accession>
<protein>
    <recommendedName>
        <fullName evidence="4">Tetratricopeptide repeat protein</fullName>
    </recommendedName>
</protein>
<evidence type="ECO:0008006" key="4">
    <source>
        <dbReference type="Google" id="ProtNLM"/>
    </source>
</evidence>
<organism evidence="2 3">
    <name type="scientific">Erythrobacter crassostreae</name>
    <dbReference type="NCBI Taxonomy" id="2828328"/>
    <lineage>
        <taxon>Bacteria</taxon>
        <taxon>Pseudomonadati</taxon>
        <taxon>Pseudomonadota</taxon>
        <taxon>Alphaproteobacteria</taxon>
        <taxon>Sphingomonadales</taxon>
        <taxon>Erythrobacteraceae</taxon>
        <taxon>Erythrobacter/Porphyrobacter group</taxon>
        <taxon>Erythrobacter</taxon>
    </lineage>
</organism>
<feature type="chain" id="PRO_5040794542" description="Tetratricopeptide repeat protein" evidence="1">
    <location>
        <begin position="25"/>
        <end position="360"/>
    </location>
</feature>
<reference evidence="2" key="1">
    <citation type="submission" date="2021-04" db="EMBL/GenBank/DDBJ databases">
        <authorList>
            <person name="Pira H."/>
            <person name="Risdian C."/>
            <person name="Wink J."/>
        </authorList>
    </citation>
    <scope>NUCLEOTIDE SEQUENCE</scope>
    <source>
        <strain evidence="2">WH158</strain>
    </source>
</reference>
<keyword evidence="3" id="KW-1185">Reference proteome</keyword>
<dbReference type="EMBL" id="JAGSPC010000001">
    <property type="protein sequence ID" value="MBV7257987.1"/>
    <property type="molecule type" value="Genomic_DNA"/>
</dbReference>
<dbReference type="Proteomes" id="UP001138681">
    <property type="component" value="Unassembled WGS sequence"/>
</dbReference>
<gene>
    <name evidence="2" type="ORF">KCG46_00185</name>
</gene>
<sequence>MNWIKLLRGAALFISLCLAAPAAAQFEQTYPDDPPKEGETLLEWSRPPILDHTIPLDKRGDVSSCDARHDLDLDETAVTCWPVLRATQLFTLASFAQGEPTGDMAANQRQGIAYADQGLDFIGAPRWPLQEHLRSKLLEVKLSALIKLEDWEAALPVARDLVENVSGDLMKYDDFRRGFAHRRYGDVLLKLGRVKEARDDFRTAWSLFSGPAGDRVGLPLSKYSRNLIVDAIRTGDLNYAENATERYLYFVREEPFGLRFGYRGHLDFKMYLLAKDGRKAALLETLEERIGLERNYSSLCSIFDPLFPGVLAPFRKDEDVLKMLRDADCPVRVISKMDDVAKNGLREYKGPLLLPYHGAD</sequence>
<name>A0A9X1F0V6_9SPHN</name>
<dbReference type="AlphaFoldDB" id="A0A9X1F0V6"/>
<evidence type="ECO:0000313" key="2">
    <source>
        <dbReference type="EMBL" id="MBV7257987.1"/>
    </source>
</evidence>
<keyword evidence="1" id="KW-0732">Signal</keyword>
<proteinExistence type="predicted"/>
<comment type="caution">
    <text evidence="2">The sequence shown here is derived from an EMBL/GenBank/DDBJ whole genome shotgun (WGS) entry which is preliminary data.</text>
</comment>
<dbReference type="RefSeq" id="WP_218403366.1">
    <property type="nucleotide sequence ID" value="NZ_JAGSPC010000001.1"/>
</dbReference>
<evidence type="ECO:0000313" key="3">
    <source>
        <dbReference type="Proteomes" id="UP001138681"/>
    </source>
</evidence>
<evidence type="ECO:0000256" key="1">
    <source>
        <dbReference type="SAM" id="SignalP"/>
    </source>
</evidence>